<feature type="region of interest" description="Disordered" evidence="9">
    <location>
        <begin position="240"/>
        <end position="270"/>
    </location>
</feature>
<feature type="disulfide bond" evidence="8">
    <location>
        <begin position="80"/>
        <end position="92"/>
    </location>
</feature>
<dbReference type="GO" id="GO:0005886">
    <property type="term" value="C:plasma membrane"/>
    <property type="evidence" value="ECO:0007669"/>
    <property type="project" value="TreeGrafter"/>
</dbReference>
<evidence type="ECO:0000256" key="4">
    <source>
        <dbReference type="ARBA" id="ARBA00022737"/>
    </source>
</evidence>
<dbReference type="Gene3D" id="2.40.128.620">
    <property type="match status" value="2"/>
</dbReference>
<dbReference type="EMBL" id="CAJPWZ010000341">
    <property type="protein sequence ID" value="CAG2190756.1"/>
    <property type="molecule type" value="Genomic_DNA"/>
</dbReference>
<proteinExistence type="predicted"/>
<keyword evidence="6" id="KW-0472">Membrane</keyword>
<dbReference type="InterPro" id="IPR036055">
    <property type="entry name" value="LDL_receptor-like_sf"/>
</dbReference>
<dbReference type="SMART" id="SM00192">
    <property type="entry name" value="LDLa"/>
    <property type="match status" value="8"/>
</dbReference>
<accession>A0A8S3Q804</accession>
<feature type="disulfide bond" evidence="8">
    <location>
        <begin position="459"/>
        <end position="471"/>
    </location>
</feature>
<reference evidence="10" key="1">
    <citation type="submission" date="2021-03" db="EMBL/GenBank/DDBJ databases">
        <authorList>
            <person name="Bekaert M."/>
        </authorList>
    </citation>
    <scope>NUCLEOTIDE SEQUENCE</scope>
</reference>
<dbReference type="Pfam" id="PF00057">
    <property type="entry name" value="Ldl_recept_a"/>
    <property type="match status" value="5"/>
</dbReference>
<evidence type="ECO:0000313" key="10">
    <source>
        <dbReference type="EMBL" id="CAG2190756.1"/>
    </source>
</evidence>
<comment type="caution">
    <text evidence="8">Lacks conserved residue(s) required for the propagation of feature annotation.</text>
</comment>
<dbReference type="OrthoDB" id="10070867at2759"/>
<feature type="disulfide bond" evidence="8">
    <location>
        <begin position="429"/>
        <end position="447"/>
    </location>
</feature>
<evidence type="ECO:0000256" key="3">
    <source>
        <dbReference type="ARBA" id="ARBA00022692"/>
    </source>
</evidence>
<feature type="disulfide bond" evidence="8">
    <location>
        <begin position="87"/>
        <end position="105"/>
    </location>
</feature>
<evidence type="ECO:0000256" key="5">
    <source>
        <dbReference type="ARBA" id="ARBA00022989"/>
    </source>
</evidence>
<keyword evidence="11" id="KW-1185">Reference proteome</keyword>
<dbReference type="Proteomes" id="UP000683360">
    <property type="component" value="Unassembled WGS sequence"/>
</dbReference>
<gene>
    <name evidence="10" type="ORF">MEDL_6044</name>
</gene>
<feature type="disulfide bond" evidence="8">
    <location>
        <begin position="466"/>
        <end position="484"/>
    </location>
</feature>
<dbReference type="InterPro" id="IPR050685">
    <property type="entry name" value="LDLR"/>
</dbReference>
<dbReference type="Gene3D" id="4.10.400.10">
    <property type="entry name" value="Low-density Lipoprotein Receptor"/>
    <property type="match status" value="5"/>
</dbReference>
<keyword evidence="4" id="KW-0677">Repeat</keyword>
<evidence type="ECO:0000256" key="6">
    <source>
        <dbReference type="ARBA" id="ARBA00023136"/>
    </source>
</evidence>
<dbReference type="PROSITE" id="PS01209">
    <property type="entry name" value="LDLRA_1"/>
    <property type="match status" value="3"/>
</dbReference>
<sequence length="568" mass="60127">MKTSNHIYDEPTNERGYTQLASISDNVQKYDDLKQSDSHHSYFEPQPNPQPYVKKDVKDILNIWILVIVLGTSLHLSSACGEDAFACYDGKCIEVNSLCDGFNDCATGEDEHGCKCPNGGFRCIGGKCIDASRLCNGRTNCPAGDDEGESACGKCPNGGFRCIGGKCIDASRLCNGRTNCPAGDDEGESACASTTKPTTQPTTTVPTTTLSTTETTTRPTTTLSTTLAATLSTTEAAATKSTTEVAKLSTTEAAKQSETEQRTSTQTTMRPNVCGSDIIRDYLNGCSGVATEPCSEFTCMDQTCIKYSQYCDGTTDCPYGDDQAICGTGINIIFKHLELAHEICVCPPGQLTCIIDGTCVPATKICDEIADCMTGEDEYLCISGDGCDAHTGRFACEGECYMVTIKCDGTDDCGSDEQGCTGCNANFQCNDGSCISFVKECNGIIDCPSGEDEGSQCQCPSGGFRCIGGKCIDYALRCDRNIDCPGGDDEIEAACALTTQPITTTVATTTQLTTTLPTTTQPTTTRPTTTKQTTTLPTTAATTTKPTTVQASTTQMTTTKTTIQPTGT</sequence>
<dbReference type="GO" id="GO:0012505">
    <property type="term" value="C:endomembrane system"/>
    <property type="evidence" value="ECO:0007669"/>
    <property type="project" value="UniProtKB-SubCell"/>
</dbReference>
<protein>
    <submittedName>
        <fullName evidence="10">Uncharacterized protein</fullName>
    </submittedName>
</protein>
<keyword evidence="3" id="KW-0812">Transmembrane</keyword>
<comment type="subcellular location">
    <subcellularLocation>
        <location evidence="2">Endomembrane system</location>
    </subcellularLocation>
    <subcellularLocation>
        <location evidence="1">Membrane</location>
        <topology evidence="1">Single-pass membrane protein</topology>
    </subcellularLocation>
</comment>
<feature type="disulfide bond" evidence="8">
    <location>
        <begin position="162"/>
        <end position="180"/>
    </location>
</feature>
<evidence type="ECO:0000313" key="11">
    <source>
        <dbReference type="Proteomes" id="UP000683360"/>
    </source>
</evidence>
<evidence type="ECO:0000256" key="1">
    <source>
        <dbReference type="ARBA" id="ARBA00004167"/>
    </source>
</evidence>
<feature type="region of interest" description="Disordered" evidence="9">
    <location>
        <begin position="191"/>
        <end position="221"/>
    </location>
</feature>
<evidence type="ECO:0000256" key="7">
    <source>
        <dbReference type="ARBA" id="ARBA00023157"/>
    </source>
</evidence>
<dbReference type="AlphaFoldDB" id="A0A8S3Q804"/>
<keyword evidence="5" id="KW-1133">Transmembrane helix</keyword>
<organism evidence="10 11">
    <name type="scientific">Mytilus edulis</name>
    <name type="common">Blue mussel</name>
    <dbReference type="NCBI Taxonomy" id="6550"/>
    <lineage>
        <taxon>Eukaryota</taxon>
        <taxon>Metazoa</taxon>
        <taxon>Spiralia</taxon>
        <taxon>Lophotrochozoa</taxon>
        <taxon>Mollusca</taxon>
        <taxon>Bivalvia</taxon>
        <taxon>Autobranchia</taxon>
        <taxon>Pteriomorphia</taxon>
        <taxon>Mytilida</taxon>
        <taxon>Mytiloidea</taxon>
        <taxon>Mytilidae</taxon>
        <taxon>Mytilinae</taxon>
        <taxon>Mytilus</taxon>
    </lineage>
</organism>
<feature type="disulfide bond" evidence="8">
    <location>
        <begin position="123"/>
        <end position="141"/>
    </location>
</feature>
<feature type="disulfide bond" evidence="8">
    <location>
        <begin position="99"/>
        <end position="114"/>
    </location>
</feature>
<evidence type="ECO:0000256" key="9">
    <source>
        <dbReference type="SAM" id="MobiDB-lite"/>
    </source>
</evidence>
<feature type="disulfide bond" evidence="8">
    <location>
        <begin position="311"/>
        <end position="326"/>
    </location>
</feature>
<evidence type="ECO:0000256" key="8">
    <source>
        <dbReference type="PROSITE-ProRule" id="PRU00124"/>
    </source>
</evidence>
<feature type="disulfide bond" evidence="8">
    <location>
        <begin position="116"/>
        <end position="128"/>
    </location>
</feature>
<dbReference type="SUPFAM" id="SSF57424">
    <property type="entry name" value="LDL receptor-like module"/>
    <property type="match status" value="7"/>
</dbReference>
<keyword evidence="7 8" id="KW-1015">Disulfide bond</keyword>
<feature type="disulfide bond" evidence="8">
    <location>
        <begin position="155"/>
        <end position="167"/>
    </location>
</feature>
<dbReference type="PROSITE" id="PS50068">
    <property type="entry name" value="LDLRA_2"/>
    <property type="match status" value="7"/>
</dbReference>
<evidence type="ECO:0000256" key="2">
    <source>
        <dbReference type="ARBA" id="ARBA00004308"/>
    </source>
</evidence>
<feature type="compositionally biased region" description="Low complexity" evidence="9">
    <location>
        <begin position="192"/>
        <end position="221"/>
    </location>
</feature>
<dbReference type="PRINTS" id="PR00261">
    <property type="entry name" value="LDLRECEPTOR"/>
</dbReference>
<dbReference type="InterPro" id="IPR023415">
    <property type="entry name" value="LDLR_class-A_CS"/>
</dbReference>
<dbReference type="PANTHER" id="PTHR24270">
    <property type="entry name" value="LOW-DENSITY LIPOPROTEIN RECEPTOR-RELATED"/>
    <property type="match status" value="1"/>
</dbReference>
<dbReference type="InterPro" id="IPR002172">
    <property type="entry name" value="LDrepeatLR_classA_rpt"/>
</dbReference>
<feature type="region of interest" description="Disordered" evidence="9">
    <location>
        <begin position="514"/>
        <end position="568"/>
    </location>
</feature>
<comment type="caution">
    <text evidence="10">The sequence shown here is derived from an EMBL/GenBank/DDBJ whole genome shotgun (WGS) entry which is preliminary data.</text>
</comment>
<feature type="disulfide bond" evidence="8">
    <location>
        <begin position="299"/>
        <end position="317"/>
    </location>
</feature>
<dbReference type="CDD" id="cd00112">
    <property type="entry name" value="LDLa"/>
    <property type="match status" value="6"/>
</dbReference>
<name>A0A8S3Q804_MYTED</name>
<dbReference type="GO" id="GO:0016192">
    <property type="term" value="P:vesicle-mediated transport"/>
    <property type="evidence" value="ECO:0007669"/>
    <property type="project" value="UniProtKB-ARBA"/>
</dbReference>
<feature type="disulfide bond" evidence="8">
    <location>
        <begin position="366"/>
        <end position="381"/>
    </location>
</feature>